<dbReference type="CDD" id="cd10014">
    <property type="entry name" value="TFIIA_gamma_C"/>
    <property type="match status" value="1"/>
</dbReference>
<evidence type="ECO:0000256" key="5">
    <source>
        <dbReference type="ARBA" id="ARBA00022679"/>
    </source>
</evidence>
<keyword evidence="8" id="KW-0539">Nucleus</keyword>
<dbReference type="SUPFAM" id="SSF47396">
    <property type="entry name" value="Transcription factor IIA (TFIIA), alpha-helical domain"/>
    <property type="match status" value="1"/>
</dbReference>
<dbReference type="CDD" id="cd10145">
    <property type="entry name" value="TFIIA_gamma_N"/>
    <property type="match status" value="1"/>
</dbReference>
<dbReference type="GO" id="GO:0019878">
    <property type="term" value="P:lysine biosynthetic process via aminoadipic acid"/>
    <property type="evidence" value="ECO:0007669"/>
    <property type="project" value="TreeGrafter"/>
</dbReference>
<comment type="subunit">
    <text evidence="12">TFIIA is a heterodimer composed of the large TOA1 and the small TOA2 subunits.</text>
</comment>
<dbReference type="FunFam" id="1.10.287.190:FF:000001">
    <property type="entry name" value="Transcription initiation factor IIA subunit 2"/>
    <property type="match status" value="1"/>
</dbReference>
<evidence type="ECO:0000256" key="8">
    <source>
        <dbReference type="ARBA" id="ARBA00023242"/>
    </source>
</evidence>
<organism evidence="17 18">
    <name type="scientific">Funneliformis geosporum</name>
    <dbReference type="NCBI Taxonomy" id="1117311"/>
    <lineage>
        <taxon>Eukaryota</taxon>
        <taxon>Fungi</taxon>
        <taxon>Fungi incertae sedis</taxon>
        <taxon>Mucoromycota</taxon>
        <taxon>Glomeromycotina</taxon>
        <taxon>Glomeromycetes</taxon>
        <taxon>Glomerales</taxon>
        <taxon>Glomeraceae</taxon>
        <taxon>Funneliformis</taxon>
    </lineage>
</organism>
<feature type="domain" description="4'-phosphopantetheinyl transferase N-terminal" evidence="16">
    <location>
        <begin position="15"/>
        <end position="116"/>
    </location>
</feature>
<evidence type="ECO:0000256" key="4">
    <source>
        <dbReference type="ARBA" id="ARBA00019928"/>
    </source>
</evidence>
<evidence type="ECO:0000259" key="16">
    <source>
        <dbReference type="Pfam" id="PF22624"/>
    </source>
</evidence>
<dbReference type="EC" id="2.7.8.7" evidence="3"/>
<evidence type="ECO:0000259" key="14">
    <source>
        <dbReference type="Pfam" id="PF02268"/>
    </source>
</evidence>
<dbReference type="Proteomes" id="UP001153678">
    <property type="component" value="Unassembled WGS sequence"/>
</dbReference>
<evidence type="ECO:0000256" key="3">
    <source>
        <dbReference type="ARBA" id="ARBA00013172"/>
    </source>
</evidence>
<keyword evidence="7" id="KW-0804">Transcription</keyword>
<keyword evidence="6" id="KW-0805">Transcription regulation</keyword>
<comment type="similarity">
    <text evidence="2">Belongs to the TFIIA subunit 2 family.</text>
</comment>
<reference evidence="17" key="1">
    <citation type="submission" date="2022-08" db="EMBL/GenBank/DDBJ databases">
        <authorList>
            <person name="Kallberg Y."/>
            <person name="Tangrot J."/>
            <person name="Rosling A."/>
        </authorList>
    </citation>
    <scope>NUCLEOTIDE SEQUENCE</scope>
    <source>
        <strain evidence="17">Wild A</strain>
    </source>
</reference>
<dbReference type="InterPro" id="IPR008278">
    <property type="entry name" value="4-PPantetheinyl_Trfase_dom"/>
</dbReference>
<dbReference type="InterPro" id="IPR050559">
    <property type="entry name" value="P-Pant_transferase_sf"/>
</dbReference>
<dbReference type="InterPro" id="IPR055066">
    <property type="entry name" value="AASDHPPT_N"/>
</dbReference>
<evidence type="ECO:0000256" key="11">
    <source>
        <dbReference type="ARBA" id="ARBA00032215"/>
    </source>
</evidence>
<feature type="domain" description="Transcription initiation factor IIA gamma subunit C-terminal" evidence="15">
    <location>
        <begin position="323"/>
        <end position="365"/>
    </location>
</feature>
<evidence type="ECO:0000259" key="13">
    <source>
        <dbReference type="Pfam" id="PF01648"/>
    </source>
</evidence>
<keyword evidence="5" id="KW-0808">Transferase</keyword>
<dbReference type="InterPro" id="IPR009083">
    <property type="entry name" value="TFIIA_a-hlx"/>
</dbReference>
<evidence type="ECO:0000313" key="17">
    <source>
        <dbReference type="EMBL" id="CAI2161452.1"/>
    </source>
</evidence>
<dbReference type="GO" id="GO:0005672">
    <property type="term" value="C:transcription factor TFIIA complex"/>
    <property type="evidence" value="ECO:0007669"/>
    <property type="project" value="InterPro"/>
</dbReference>
<evidence type="ECO:0000256" key="10">
    <source>
        <dbReference type="ARBA" id="ARBA00029848"/>
    </source>
</evidence>
<dbReference type="Gene3D" id="2.30.18.10">
    <property type="entry name" value="Transcription factor IIA (TFIIA), beta-barrel domain"/>
    <property type="match status" value="1"/>
</dbReference>
<dbReference type="GO" id="GO:0005829">
    <property type="term" value="C:cytosol"/>
    <property type="evidence" value="ECO:0007669"/>
    <property type="project" value="TreeGrafter"/>
</dbReference>
<dbReference type="GO" id="GO:0008897">
    <property type="term" value="F:holo-[acyl-carrier-protein] synthase activity"/>
    <property type="evidence" value="ECO:0007669"/>
    <property type="project" value="UniProtKB-EC"/>
</dbReference>
<dbReference type="Pfam" id="PF22624">
    <property type="entry name" value="AASDHPPT_N"/>
    <property type="match status" value="1"/>
</dbReference>
<feature type="domain" description="Transcription initiation factor IIA gamma subunit N-terminal" evidence="14">
    <location>
        <begin position="273"/>
        <end position="310"/>
    </location>
</feature>
<dbReference type="Pfam" id="PF02268">
    <property type="entry name" value="TFIIA_gamma_N"/>
    <property type="match status" value="1"/>
</dbReference>
<comment type="function">
    <text evidence="9">TFIIA is a component of the transcription machinery of RNA polymerase II and plays an important role in transcriptional activation. TFIIA in a complex with TBP mediates transcriptional activity.</text>
</comment>
<gene>
    <name evidence="17" type="ORF">FWILDA_LOCUS59</name>
</gene>
<evidence type="ECO:0000256" key="6">
    <source>
        <dbReference type="ARBA" id="ARBA00023015"/>
    </source>
</evidence>
<dbReference type="Gene3D" id="1.10.287.190">
    <property type="entry name" value="Transcription factor IIA gamma subunit, alpha-helical domain"/>
    <property type="match status" value="1"/>
</dbReference>
<keyword evidence="18" id="KW-1185">Reference proteome</keyword>
<dbReference type="InterPro" id="IPR009088">
    <property type="entry name" value="TFIIA_b-brl"/>
</dbReference>
<feature type="domain" description="4'-phosphopantetheinyl transferase" evidence="13">
    <location>
        <begin position="121"/>
        <end position="234"/>
    </location>
</feature>
<evidence type="ECO:0000256" key="9">
    <source>
        <dbReference type="ARBA" id="ARBA00024733"/>
    </source>
</evidence>
<sequence length="375" mass="43612">MSTKITTRWAFNVNEWNPSDEVIISIGPLILRNIDSTINHFVFYSIEDAKLALIGRCLMRLLFCKLYKSNWKSIKFSRTTENKPILVGEFFVKPDFDLVINFNISHHGDWVVLVAGENSLIGVDLMKVELPFNQTIDEFFETLKEQFSDYEWNAIKNPNHTRFQQLHQFYQYWCLKESYVKAVGLGLTLDLKSIEFRLSNETPNLTGNTQLTKSKTKLFIENKFQPEWKFEESYLDELHCVCISYNVMEEGKNNIKFEKIHIEEIIKFAEKFIGIALTDSLDELIQMEKITPQLAMKVLVQFDKSITEALDNKVRSKATFKAGHLHTYRFCDEVWTFIIKNPNFKLDSSEPSVLVDKIKIVACNSKKPGEAENKS</sequence>
<dbReference type="Pfam" id="PF01648">
    <property type="entry name" value="ACPS"/>
    <property type="match status" value="1"/>
</dbReference>
<dbReference type="SUPFAM" id="SSF50784">
    <property type="entry name" value="Transcription factor IIA (TFIIA), beta-barrel domain"/>
    <property type="match status" value="1"/>
</dbReference>
<dbReference type="SUPFAM" id="SSF56214">
    <property type="entry name" value="4'-phosphopantetheinyl transferase"/>
    <property type="match status" value="2"/>
</dbReference>
<comment type="caution">
    <text evidence="17">The sequence shown here is derived from an EMBL/GenBank/DDBJ whole genome shotgun (WGS) entry which is preliminary data.</text>
</comment>
<dbReference type="Pfam" id="PF02751">
    <property type="entry name" value="TFIIA_gamma_C"/>
    <property type="match status" value="1"/>
</dbReference>
<dbReference type="AlphaFoldDB" id="A0A9W4S994"/>
<dbReference type="FunFam" id="2.30.18.10:FF:000003">
    <property type="entry name" value="Transcription initiation factor IIA subunit 2"/>
    <property type="match status" value="1"/>
</dbReference>
<protein>
    <recommendedName>
        <fullName evidence="4">Transcription initiation factor IIA subunit 2</fullName>
        <ecNumber evidence="3">2.7.8.7</ecNumber>
    </recommendedName>
    <alternativeName>
        <fullName evidence="11">General transcription factor IIA subunit 2</fullName>
    </alternativeName>
    <alternativeName>
        <fullName evidence="10">Transcription initiation factor IIA small chain</fullName>
    </alternativeName>
</protein>
<dbReference type="InterPro" id="IPR015871">
    <property type="entry name" value="TFIIA_gsu_C"/>
</dbReference>
<dbReference type="GO" id="GO:0006367">
    <property type="term" value="P:transcription initiation at RNA polymerase II promoter"/>
    <property type="evidence" value="ECO:0007669"/>
    <property type="project" value="InterPro"/>
</dbReference>
<evidence type="ECO:0000259" key="15">
    <source>
        <dbReference type="Pfam" id="PF02751"/>
    </source>
</evidence>
<evidence type="ECO:0000256" key="1">
    <source>
        <dbReference type="ARBA" id="ARBA00004123"/>
    </source>
</evidence>
<dbReference type="EMBL" id="CAMKVN010000004">
    <property type="protein sequence ID" value="CAI2161452.1"/>
    <property type="molecule type" value="Genomic_DNA"/>
</dbReference>
<dbReference type="FunFam" id="3.90.470.20:FF:000003">
    <property type="entry name" value="L-aminoadipate-semialdehyde dehydrogenase-phosphopantetheinyl transferase"/>
    <property type="match status" value="1"/>
</dbReference>
<dbReference type="InterPro" id="IPR037143">
    <property type="entry name" value="4-PPantetheinyl_Trfase_dom_sf"/>
</dbReference>
<dbReference type="PANTHER" id="PTHR12215:SF10">
    <property type="entry name" value="L-AMINOADIPATE-SEMIALDEHYDE DEHYDROGENASE-PHOSPHOPANTETHEINYL TRANSFERASE"/>
    <property type="match status" value="1"/>
</dbReference>
<dbReference type="OrthoDB" id="26719at2759"/>
<dbReference type="GO" id="GO:0000287">
    <property type="term" value="F:magnesium ion binding"/>
    <property type="evidence" value="ECO:0007669"/>
    <property type="project" value="InterPro"/>
</dbReference>
<dbReference type="InterPro" id="IPR015872">
    <property type="entry name" value="TFIIA_gsu_N"/>
</dbReference>
<evidence type="ECO:0000256" key="7">
    <source>
        <dbReference type="ARBA" id="ARBA00023163"/>
    </source>
</evidence>
<accession>A0A9W4S994</accession>
<proteinExistence type="inferred from homology"/>
<comment type="subcellular location">
    <subcellularLocation>
        <location evidence="1">Nucleus</location>
    </subcellularLocation>
</comment>
<evidence type="ECO:0000256" key="2">
    <source>
        <dbReference type="ARBA" id="ARBA00007675"/>
    </source>
</evidence>
<dbReference type="Gene3D" id="3.90.470.20">
    <property type="entry name" value="4'-phosphopantetheinyl transferase domain"/>
    <property type="match status" value="2"/>
</dbReference>
<name>A0A9W4S994_9GLOM</name>
<evidence type="ECO:0000313" key="18">
    <source>
        <dbReference type="Proteomes" id="UP001153678"/>
    </source>
</evidence>
<dbReference type="PANTHER" id="PTHR12215">
    <property type="entry name" value="PHOSPHOPANTETHEINE TRANSFERASE"/>
    <property type="match status" value="1"/>
</dbReference>
<evidence type="ECO:0000256" key="12">
    <source>
        <dbReference type="ARBA" id="ARBA00063181"/>
    </source>
</evidence>